<feature type="transmembrane region" description="Helical" evidence="7">
    <location>
        <begin position="114"/>
        <end position="134"/>
    </location>
</feature>
<evidence type="ECO:0000256" key="2">
    <source>
        <dbReference type="ARBA" id="ARBA00022448"/>
    </source>
</evidence>
<feature type="transmembrane region" description="Helical" evidence="7">
    <location>
        <begin position="239"/>
        <end position="258"/>
    </location>
</feature>
<evidence type="ECO:0000256" key="5">
    <source>
        <dbReference type="ARBA" id="ARBA00022989"/>
    </source>
</evidence>
<accession>A0A4R6LJX5</accession>
<reference evidence="9 10" key="1">
    <citation type="submission" date="2019-03" db="EMBL/GenBank/DDBJ databases">
        <title>Subsurface microbial communities from deep shales in Ohio and West Virginia, USA.</title>
        <authorList>
            <person name="Wrighton K."/>
        </authorList>
    </citation>
    <scope>NUCLEOTIDE SEQUENCE [LARGE SCALE GENOMIC DNA]</scope>
    <source>
        <strain evidence="9 10">MA284_T2</strain>
    </source>
</reference>
<comment type="subcellular location">
    <subcellularLocation>
        <location evidence="1 7">Cell membrane</location>
        <topology evidence="1 7">Multi-pass membrane protein</topology>
    </subcellularLocation>
</comment>
<dbReference type="PANTHER" id="PTHR30193">
    <property type="entry name" value="ABC TRANSPORTER PERMEASE PROTEIN"/>
    <property type="match status" value="1"/>
</dbReference>
<keyword evidence="2 7" id="KW-0813">Transport</keyword>
<evidence type="ECO:0000313" key="9">
    <source>
        <dbReference type="EMBL" id="TDO84343.1"/>
    </source>
</evidence>
<dbReference type="InterPro" id="IPR035906">
    <property type="entry name" value="MetI-like_sf"/>
</dbReference>
<evidence type="ECO:0000256" key="6">
    <source>
        <dbReference type="ARBA" id="ARBA00023136"/>
    </source>
</evidence>
<comment type="caution">
    <text evidence="9">The sequence shown here is derived from an EMBL/GenBank/DDBJ whole genome shotgun (WGS) entry which is preliminary data.</text>
</comment>
<comment type="similarity">
    <text evidence="7">Belongs to the binding-protein-dependent transport system permease family.</text>
</comment>
<dbReference type="GO" id="GO:0005886">
    <property type="term" value="C:plasma membrane"/>
    <property type="evidence" value="ECO:0007669"/>
    <property type="project" value="UniProtKB-SubCell"/>
</dbReference>
<dbReference type="RefSeq" id="WP_133515684.1">
    <property type="nucleotide sequence ID" value="NZ_SNWX01000022.1"/>
</dbReference>
<feature type="transmembrane region" description="Helical" evidence="7">
    <location>
        <begin position="209"/>
        <end position="233"/>
    </location>
</feature>
<keyword evidence="6 7" id="KW-0472">Membrane</keyword>
<keyword evidence="9" id="KW-0762">Sugar transport</keyword>
<gene>
    <name evidence="9" type="ORF">DFR79_12221</name>
</gene>
<evidence type="ECO:0000256" key="4">
    <source>
        <dbReference type="ARBA" id="ARBA00022692"/>
    </source>
</evidence>
<feature type="transmembrane region" description="Helical" evidence="7">
    <location>
        <begin position="167"/>
        <end position="188"/>
    </location>
</feature>
<evidence type="ECO:0000256" key="1">
    <source>
        <dbReference type="ARBA" id="ARBA00004651"/>
    </source>
</evidence>
<dbReference type="InterPro" id="IPR051393">
    <property type="entry name" value="ABC_transporter_permease"/>
</dbReference>
<dbReference type="GO" id="GO:0055085">
    <property type="term" value="P:transmembrane transport"/>
    <property type="evidence" value="ECO:0007669"/>
    <property type="project" value="InterPro"/>
</dbReference>
<evidence type="ECO:0000259" key="8">
    <source>
        <dbReference type="PROSITE" id="PS50928"/>
    </source>
</evidence>
<name>A0A4R6LJX5_9FIRM</name>
<dbReference type="SUPFAM" id="SSF161098">
    <property type="entry name" value="MetI-like"/>
    <property type="match status" value="1"/>
</dbReference>
<evidence type="ECO:0000256" key="3">
    <source>
        <dbReference type="ARBA" id="ARBA00022475"/>
    </source>
</evidence>
<dbReference type="Proteomes" id="UP000295064">
    <property type="component" value="Unassembled WGS sequence"/>
</dbReference>
<proteinExistence type="inferred from homology"/>
<keyword evidence="3" id="KW-1003">Cell membrane</keyword>
<dbReference type="InterPro" id="IPR000515">
    <property type="entry name" value="MetI-like"/>
</dbReference>
<evidence type="ECO:0000256" key="7">
    <source>
        <dbReference type="RuleBase" id="RU363032"/>
    </source>
</evidence>
<sequence length="298" mass="34076">MIEIKIKTNSQMASQKALIILVSVLMISFYSVFSIGPMIYAFVGSFADWNPIKDTFQFIQFNNYIHLFNNQLFWKSLKNTIYFVAVVVTGRVVLGFLIALGLNSIRKYKSMMRSLYFLPVIMPIVAVALVWKWLYDPNIGFFQMVLSAFGITNVKFLFDPDLALPSIMLMTIWKDVGYAVIIFLAGLMDVPQSIIEASEIDGANKRQQLWNIIIPTLKPTLIFVIITSIISYFQTFTQIFIMTKGGPGTSTHVLLYMIYREAFQYYRFGYASAITVCLFIVIMIVTFIQFKIMKGGEV</sequence>
<dbReference type="Gene3D" id="1.10.3720.10">
    <property type="entry name" value="MetI-like"/>
    <property type="match status" value="1"/>
</dbReference>
<dbReference type="AlphaFoldDB" id="A0A4R6LJX5"/>
<dbReference type="PANTHER" id="PTHR30193:SF37">
    <property type="entry name" value="INNER MEMBRANE ABC TRANSPORTER PERMEASE PROTEIN YCJO"/>
    <property type="match status" value="1"/>
</dbReference>
<feature type="domain" description="ABC transmembrane type-1" evidence="8">
    <location>
        <begin position="77"/>
        <end position="289"/>
    </location>
</feature>
<feature type="transmembrane region" description="Helical" evidence="7">
    <location>
        <begin position="20"/>
        <end position="43"/>
    </location>
</feature>
<protein>
    <submittedName>
        <fullName evidence="9">Multiple sugar transport system permease protein</fullName>
    </submittedName>
</protein>
<keyword evidence="5 7" id="KW-1133">Transmembrane helix</keyword>
<feature type="transmembrane region" description="Helical" evidence="7">
    <location>
        <begin position="270"/>
        <end position="290"/>
    </location>
</feature>
<dbReference type="Pfam" id="PF00528">
    <property type="entry name" value="BPD_transp_1"/>
    <property type="match status" value="1"/>
</dbReference>
<organism evidence="9 10">
    <name type="scientific">Halanaerobium saccharolyticum</name>
    <dbReference type="NCBI Taxonomy" id="43595"/>
    <lineage>
        <taxon>Bacteria</taxon>
        <taxon>Bacillati</taxon>
        <taxon>Bacillota</taxon>
        <taxon>Clostridia</taxon>
        <taxon>Halanaerobiales</taxon>
        <taxon>Halanaerobiaceae</taxon>
        <taxon>Halanaerobium</taxon>
    </lineage>
</organism>
<evidence type="ECO:0000313" key="10">
    <source>
        <dbReference type="Proteomes" id="UP000295064"/>
    </source>
</evidence>
<dbReference type="CDD" id="cd06261">
    <property type="entry name" value="TM_PBP2"/>
    <property type="match status" value="1"/>
</dbReference>
<dbReference type="EMBL" id="SNWX01000022">
    <property type="protein sequence ID" value="TDO84343.1"/>
    <property type="molecule type" value="Genomic_DNA"/>
</dbReference>
<feature type="transmembrane region" description="Helical" evidence="7">
    <location>
        <begin position="81"/>
        <end position="102"/>
    </location>
</feature>
<dbReference type="PROSITE" id="PS50928">
    <property type="entry name" value="ABC_TM1"/>
    <property type="match status" value="1"/>
</dbReference>
<keyword evidence="4 7" id="KW-0812">Transmembrane</keyword>
<dbReference type="OrthoDB" id="9779462at2"/>